<dbReference type="EC" id="6.2.1.5" evidence="13"/>
<dbReference type="InterPro" id="IPR005811">
    <property type="entry name" value="SUCC_ACL_C"/>
</dbReference>
<dbReference type="InterPro" id="IPR013650">
    <property type="entry name" value="ATP-grasp_succ-CoA_synth-type"/>
</dbReference>
<dbReference type="GO" id="GO:0042709">
    <property type="term" value="C:succinate-CoA ligase complex"/>
    <property type="evidence" value="ECO:0007669"/>
    <property type="project" value="TreeGrafter"/>
</dbReference>
<feature type="binding site" evidence="13">
    <location>
        <begin position="912"/>
        <end position="914"/>
    </location>
    <ligand>
        <name>substrate</name>
        <note>ligand shared with subunit alpha</note>
    </ligand>
</feature>
<reference evidence="16" key="1">
    <citation type="submission" date="2025-08" db="UniProtKB">
        <authorList>
            <consortium name="RefSeq"/>
        </authorList>
    </citation>
    <scope>IDENTIFICATION</scope>
    <source>
        <tissue evidence="16">Whole body</tissue>
    </source>
</reference>
<dbReference type="UniPathway" id="UPA00223">
    <property type="reaction ID" value="UER00999"/>
</dbReference>
<evidence type="ECO:0000256" key="2">
    <source>
        <dbReference type="ARBA" id="ARBA00022532"/>
    </source>
</evidence>
<dbReference type="Proteomes" id="UP000504618">
    <property type="component" value="Unplaced"/>
</dbReference>
<evidence type="ECO:0000256" key="12">
    <source>
        <dbReference type="ARBA" id="ARBA00063570"/>
    </source>
</evidence>
<keyword evidence="2 13" id="KW-0816">Tricarboxylic acid cycle</keyword>
<evidence type="ECO:0000256" key="8">
    <source>
        <dbReference type="ARBA" id="ARBA00022946"/>
    </source>
</evidence>
<dbReference type="RefSeq" id="XP_024877200.1">
    <property type="nucleotide sequence ID" value="XM_025021432.1"/>
</dbReference>
<comment type="subunit">
    <text evidence="12">Heterodimer of an alpha and a beta subunit. The beta subunit determines specificity for GTP.</text>
</comment>
<protein>
    <recommendedName>
        <fullName evidence="13">Succinate--CoA ligase [ADP-forming] subunit beta, mitochondrial</fullName>
        <ecNumber evidence="13">6.2.1.5</ecNumber>
    </recommendedName>
    <alternativeName>
        <fullName evidence="13">ATP-specific succinyl-CoA synthetase subunit beta</fullName>
        <shortName evidence="13">A-SCS</shortName>
    </alternativeName>
    <alternativeName>
        <fullName evidence="13">Succinyl-CoA synthetase beta-A chain</fullName>
        <shortName evidence="13">SCS-betaA</shortName>
    </alternativeName>
</protein>
<dbReference type="GO" id="GO:0004776">
    <property type="term" value="F:succinate-CoA ligase (GDP-forming) activity"/>
    <property type="evidence" value="ECO:0007669"/>
    <property type="project" value="UniProtKB-EC"/>
</dbReference>
<evidence type="ECO:0000256" key="5">
    <source>
        <dbReference type="ARBA" id="ARBA00022741"/>
    </source>
</evidence>
<dbReference type="Gene3D" id="3.30.470.20">
    <property type="entry name" value="ATP-grasp fold, B domain"/>
    <property type="match status" value="2"/>
</dbReference>
<dbReference type="SUPFAM" id="SSF56059">
    <property type="entry name" value="Glutathione synthetase ATP-binding domain-like"/>
    <property type="match status" value="2"/>
</dbReference>
<evidence type="ECO:0000256" key="6">
    <source>
        <dbReference type="ARBA" id="ARBA00022840"/>
    </source>
</evidence>
<dbReference type="GO" id="GO:0006104">
    <property type="term" value="P:succinyl-CoA metabolic process"/>
    <property type="evidence" value="ECO:0007669"/>
    <property type="project" value="TreeGrafter"/>
</dbReference>
<dbReference type="Gene3D" id="3.30.1490.20">
    <property type="entry name" value="ATP-grasp fold, A domain"/>
    <property type="match status" value="2"/>
</dbReference>
<evidence type="ECO:0000313" key="16">
    <source>
        <dbReference type="RefSeq" id="XP_024877200.1"/>
    </source>
</evidence>
<evidence type="ECO:0000313" key="15">
    <source>
        <dbReference type="Proteomes" id="UP000504618"/>
    </source>
</evidence>
<feature type="binding site" evidence="13">
    <location>
        <position position="804"/>
    </location>
    <ligand>
        <name>Mg(2+)</name>
        <dbReference type="ChEBI" id="CHEBI:18420"/>
    </ligand>
</feature>
<dbReference type="Pfam" id="PF08442">
    <property type="entry name" value="ATP-grasp_2"/>
    <property type="match status" value="2"/>
</dbReference>
<feature type="binding site" evidence="13">
    <location>
        <position position="631"/>
    </location>
    <ligand>
        <name>ATP</name>
        <dbReference type="ChEBI" id="CHEBI:30616"/>
    </ligand>
</feature>
<gene>
    <name evidence="16" type="primary">LOC112458035</name>
</gene>
<keyword evidence="4 13" id="KW-0479">Metal-binding</keyword>
<dbReference type="HAMAP" id="MF_00558">
    <property type="entry name" value="Succ_CoA_beta"/>
    <property type="match status" value="2"/>
</dbReference>
<dbReference type="NCBIfam" id="TIGR01016">
    <property type="entry name" value="sucCoAbeta"/>
    <property type="match status" value="2"/>
</dbReference>
<dbReference type="FunFam" id="3.30.470.20:FF:000002">
    <property type="entry name" value="Succinate--CoA ligase [ADP-forming] subunit beta"/>
    <property type="match status" value="2"/>
</dbReference>
<dbReference type="GO" id="GO:0005739">
    <property type="term" value="C:mitochondrion"/>
    <property type="evidence" value="ECO:0007669"/>
    <property type="project" value="UniProtKB-SubCell"/>
</dbReference>
<dbReference type="HAMAP" id="MF_03220">
    <property type="entry name" value="Succ_CoA_betaA_euk"/>
    <property type="match status" value="1"/>
</dbReference>
<organism evidence="15 16">
    <name type="scientific">Temnothorax curvispinosus</name>
    <dbReference type="NCBI Taxonomy" id="300111"/>
    <lineage>
        <taxon>Eukaryota</taxon>
        <taxon>Metazoa</taxon>
        <taxon>Ecdysozoa</taxon>
        <taxon>Arthropoda</taxon>
        <taxon>Hexapoda</taxon>
        <taxon>Insecta</taxon>
        <taxon>Pterygota</taxon>
        <taxon>Neoptera</taxon>
        <taxon>Endopterygota</taxon>
        <taxon>Hymenoptera</taxon>
        <taxon>Apocrita</taxon>
        <taxon>Aculeata</taxon>
        <taxon>Formicoidea</taxon>
        <taxon>Formicidae</taxon>
        <taxon>Myrmicinae</taxon>
        <taxon>Temnothorax</taxon>
    </lineage>
</organism>
<keyword evidence="6 13" id="KW-0067">ATP-binding</keyword>
<evidence type="ECO:0000256" key="4">
    <source>
        <dbReference type="ARBA" id="ARBA00022723"/>
    </source>
</evidence>
<dbReference type="CTD" id="41067"/>
<dbReference type="PROSITE" id="PS50975">
    <property type="entry name" value="ATP_GRASP"/>
    <property type="match status" value="1"/>
</dbReference>
<dbReference type="PANTHER" id="PTHR11815">
    <property type="entry name" value="SUCCINYL-COA SYNTHETASE BETA CHAIN"/>
    <property type="match status" value="1"/>
</dbReference>
<comment type="catalytic activity">
    <reaction evidence="13">
        <text>succinate + ATP + CoA = succinyl-CoA + ADP + phosphate</text>
        <dbReference type="Rhea" id="RHEA:17661"/>
        <dbReference type="ChEBI" id="CHEBI:30031"/>
        <dbReference type="ChEBI" id="CHEBI:30616"/>
        <dbReference type="ChEBI" id="CHEBI:43474"/>
        <dbReference type="ChEBI" id="CHEBI:57287"/>
        <dbReference type="ChEBI" id="CHEBI:57292"/>
        <dbReference type="ChEBI" id="CHEBI:456216"/>
        <dbReference type="EC" id="6.2.1.5"/>
    </reaction>
</comment>
<evidence type="ECO:0000259" key="14">
    <source>
        <dbReference type="PROSITE" id="PS50975"/>
    </source>
</evidence>
<dbReference type="FunFam" id="3.30.1490.20:FF:000004">
    <property type="entry name" value="Succinate--CoA ligase [ADP-forming] subunit beta, mitochondrial"/>
    <property type="match status" value="2"/>
</dbReference>
<comment type="pathway">
    <text evidence="1 13">Carbohydrate metabolism; tricarboxylic acid cycle; succinate from succinyl-CoA (ligase route): step 1/1.</text>
</comment>
<dbReference type="InterPro" id="IPR017866">
    <property type="entry name" value="Succ-CoA_synthase_bsu_CS"/>
</dbReference>
<keyword evidence="7 13" id="KW-0460">Magnesium</keyword>
<evidence type="ECO:0000256" key="1">
    <source>
        <dbReference type="ARBA" id="ARBA00005064"/>
    </source>
</evidence>
<dbReference type="InterPro" id="IPR011761">
    <property type="entry name" value="ATP-grasp"/>
</dbReference>
<keyword evidence="15" id="KW-1185">Reference proteome</keyword>
<feature type="binding site" evidence="13">
    <location>
        <position position="855"/>
    </location>
    <ligand>
        <name>substrate</name>
        <note>ligand shared with subunit alpha</note>
    </ligand>
</feature>
<dbReference type="InterPro" id="IPR034723">
    <property type="entry name" value="Succ_CoA_betaA_euk"/>
</dbReference>
<evidence type="ECO:0000256" key="7">
    <source>
        <dbReference type="ARBA" id="ARBA00022842"/>
    </source>
</evidence>
<comment type="cofactor">
    <cofactor evidence="13">
        <name>Mg(2+)</name>
        <dbReference type="ChEBI" id="CHEBI:18420"/>
    </cofactor>
    <text evidence="13">Binds 1 Mg(2+) ion per subunit.</text>
</comment>
<keyword evidence="3 13" id="KW-0436">Ligase</keyword>
<comment type="subcellular location">
    <subcellularLocation>
        <location evidence="13">Mitochondrion</location>
    </subcellularLocation>
</comment>
<dbReference type="FunFam" id="3.40.50.261:FF:000001">
    <property type="entry name" value="Succinate--CoA ligase [ADP-forming] subunit beta"/>
    <property type="match status" value="2"/>
</dbReference>
<dbReference type="InterPro" id="IPR005809">
    <property type="entry name" value="Succ_CoA_ligase-like_bsu"/>
</dbReference>
<feature type="binding site" evidence="13">
    <location>
        <begin position="638"/>
        <end position="640"/>
    </location>
    <ligand>
        <name>ATP</name>
        <dbReference type="ChEBI" id="CHEBI:30616"/>
    </ligand>
</feature>
<comment type="function">
    <text evidence="13">ATP-specific succinyl-CoA synthetase functions in the citric acid cycle (TCA), coupling the hydrolysis of succinyl-CoA to the synthesis of ATP and thus represents the only step of substrate-level phosphorylation in the TCA. The beta subunit provides nucleotide specificity of the enzyme and binds the substrate succinate, while the binding sites for coenzyme A and phosphate are found in the alpha subunit.</text>
</comment>
<keyword evidence="9 13" id="KW-0496">Mitochondrion</keyword>
<dbReference type="InterPro" id="IPR013815">
    <property type="entry name" value="ATP_grasp_subdomain_1"/>
</dbReference>
<evidence type="ECO:0000256" key="11">
    <source>
        <dbReference type="ARBA" id="ARBA00053833"/>
    </source>
</evidence>
<evidence type="ECO:0000256" key="9">
    <source>
        <dbReference type="ARBA" id="ARBA00023128"/>
    </source>
</evidence>
<dbReference type="SUPFAM" id="SSF52210">
    <property type="entry name" value="Succinyl-CoA synthetase domains"/>
    <property type="match status" value="2"/>
</dbReference>
<comment type="function">
    <text evidence="11">GTP-specific succinyl-CoA synthetase functions in the citric acid cycle (TCA), coupling the hydrolysis of succinyl-CoA to the synthesis of GTP and thus represents the only step of substrate-level phosphorylation in the TCA. The beta subunit provides nucleotide specificity of the enzyme and binds the substrate succinate, while the binding sites for coenzyme A and phosphate are found in the alpha subunit.</text>
</comment>
<dbReference type="Gene3D" id="3.40.50.261">
    <property type="entry name" value="Succinyl-CoA synthetase domains"/>
    <property type="match status" value="2"/>
</dbReference>
<dbReference type="InterPro" id="IPR016102">
    <property type="entry name" value="Succinyl-CoA_synth-like"/>
</dbReference>
<dbReference type="GO" id="GO:0005524">
    <property type="term" value="F:ATP binding"/>
    <property type="evidence" value="ECO:0007669"/>
    <property type="project" value="UniProtKB-UniRule"/>
</dbReference>
<keyword evidence="8" id="KW-0809">Transit peptide</keyword>
<keyword evidence="5 13" id="KW-0547">Nucleotide-binding</keyword>
<comment type="subunit">
    <text evidence="13">Heterodimer of an alpha and a beta subunit. The beta subunit determines specificity for ATP.</text>
</comment>
<dbReference type="OrthoDB" id="1552at2759"/>
<proteinExistence type="inferred from homology"/>
<dbReference type="GeneID" id="112458035"/>
<evidence type="ECO:0000256" key="10">
    <source>
        <dbReference type="ARBA" id="ARBA00052879"/>
    </source>
</evidence>
<dbReference type="AlphaFoldDB" id="A0A6J1Q8K2"/>
<dbReference type="Pfam" id="PF00549">
    <property type="entry name" value="Ligase_CoA"/>
    <property type="match status" value="2"/>
</dbReference>
<comment type="similarity">
    <text evidence="13">Belongs to the succinate/malate CoA ligase beta subunit family. ATP-specific subunit beta subfamily.</text>
</comment>
<dbReference type="GO" id="GO:0000287">
    <property type="term" value="F:magnesium ion binding"/>
    <property type="evidence" value="ECO:0007669"/>
    <property type="project" value="UniProtKB-UniRule"/>
</dbReference>
<dbReference type="PROSITE" id="PS01217">
    <property type="entry name" value="SUCCINYL_COA_LIG_3"/>
    <property type="match status" value="1"/>
</dbReference>
<feature type="domain" description="ATP-grasp" evidence="14">
    <location>
        <begin position="594"/>
        <end position="821"/>
    </location>
</feature>
<dbReference type="NCBIfam" id="NF001913">
    <property type="entry name" value="PRK00696.1"/>
    <property type="match status" value="2"/>
</dbReference>
<comment type="catalytic activity">
    <reaction evidence="10">
        <text>GTP + succinate + CoA = succinyl-CoA + GDP + phosphate</text>
        <dbReference type="Rhea" id="RHEA:22120"/>
        <dbReference type="ChEBI" id="CHEBI:30031"/>
        <dbReference type="ChEBI" id="CHEBI:37565"/>
        <dbReference type="ChEBI" id="CHEBI:43474"/>
        <dbReference type="ChEBI" id="CHEBI:57287"/>
        <dbReference type="ChEBI" id="CHEBI:57292"/>
        <dbReference type="ChEBI" id="CHEBI:58189"/>
        <dbReference type="EC" id="6.2.1.4"/>
    </reaction>
</comment>
<accession>A0A6J1Q8K2</accession>
<feature type="binding site" evidence="13">
    <location>
        <position position="790"/>
    </location>
    <ligand>
        <name>Mg(2+)</name>
        <dbReference type="ChEBI" id="CHEBI:18420"/>
    </ligand>
</feature>
<feature type="site" description="Important for substrate specificity" evidence="13">
    <location>
        <position position="695"/>
    </location>
</feature>
<sequence>MSFMISSLVGTCARRINRQLLTHKASVVKQLVRNLEVHEHIAYGLLKKAGIPTPSFWVAKTPDEAATLAKSLKTKDLVLKAQVLAGGRAKGQFKGSNVSGVEMCDTVEQVKELADSMIGKVLVTKQTSAAGKICNSVMVTARMFPRKEYYMAVMLERTFDGPVMIVSKQGGVNIEDVAAANPEAVAYMPIDVRKGLTSAQANSIADKLGLTGNGKEIASLVASSLYELFVEKDALLLEINPFAEDICGEYYALDCKCKFDDSADFRQKELFALKDTTQMDPKEVEAEKYNLNYIALDGNIGCMVNGAGLAMATMDIIKLYGGAPANFLDVGGTATTETVTEGFKILSSDPNVEAILVNIFGGIMRCDIIAQGIIDATKQLDLKVPIIARLQGTNVAKAKQLILDAKLKVISVDDFARAAETSVKLASMMNIAKTSDLDITFSSKSSKRKDYEKVKNLGGVNQFPIKLIGVQSSVFLPDDSTDGRRTVSHSHALDIRLREAAGVSRVRHAAPLCSASYFCAWETSSAIGWGPRGTEARAWQSTAVARAKMATMLSRAVSLAENLGRLSGSKIFTCKTSLMKQPVRNLNVHEHISYSLLNEAGVPTPKFGVAKTPDEAAKLAADLKTKDIVLKAQVLAGGRGKGHFKGTSVSGVKMCETPEEAKSLASQMLGKLLITKQTGEGGRICNAVMVTQRMFPRKEYYLAVMMERAFGGPVIIASSQGGVNIEEVAATNPSAIMYEPIDINKGITKEQAERIVAKLGLDNVKDYISNMIINLYQMFLKKDALLLEVNPLAEDINGNYFALDCKCRFDDNAEFRQKELFSLRDWTQEDSKEVEAAKFDLNYIALDGNIGCMVNGAGLAMATMDIIKLHGGEPANFLDVGGGASASAVKEAFKIITSDPRVHALLVNIFGGIMRCDVIAEGIIAATKELDLKIPVVVRLQGTNVDEAKALIANAGLKIVPIDDLDEAARVAVKLSTIVKLAQSENLSVNFEIPAIS</sequence>
<feature type="site" description="Important for substrate specificity" evidence="13">
    <location>
        <position position="627"/>
    </location>
</feature>
<evidence type="ECO:0000256" key="3">
    <source>
        <dbReference type="ARBA" id="ARBA00022598"/>
    </source>
</evidence>
<dbReference type="PANTHER" id="PTHR11815:SF1">
    <property type="entry name" value="SUCCINATE--COA LIGASE [ADP-FORMING] SUBUNIT BETA, MITOCHONDRIAL"/>
    <property type="match status" value="1"/>
</dbReference>
<dbReference type="GO" id="GO:0004775">
    <property type="term" value="F:succinate-CoA ligase (ADP-forming) activity"/>
    <property type="evidence" value="ECO:0007669"/>
    <property type="project" value="UniProtKB-UniRule"/>
</dbReference>
<evidence type="ECO:0000256" key="13">
    <source>
        <dbReference type="HAMAP-Rule" id="MF_03220"/>
    </source>
</evidence>
<dbReference type="GO" id="GO:0006099">
    <property type="term" value="P:tricarboxylic acid cycle"/>
    <property type="evidence" value="ECO:0007669"/>
    <property type="project" value="UniProtKB-UniRule"/>
</dbReference>
<name>A0A6J1Q8K2_9HYME</name>